<dbReference type="NCBIfam" id="NF004624">
    <property type="entry name" value="PRK05964.1"/>
    <property type="match status" value="1"/>
</dbReference>
<dbReference type="HAMAP" id="MF_00834">
    <property type="entry name" value="BioA"/>
    <property type="match status" value="1"/>
</dbReference>
<evidence type="ECO:0000313" key="10">
    <source>
        <dbReference type="Proteomes" id="UP001642484"/>
    </source>
</evidence>
<dbReference type="Gene3D" id="1.25.40.10">
    <property type="entry name" value="Tetratricopeptide repeat domain"/>
    <property type="match status" value="1"/>
</dbReference>
<dbReference type="Gene3D" id="3.90.1150.10">
    <property type="entry name" value="Aspartate Aminotransferase, domain 1"/>
    <property type="match status" value="1"/>
</dbReference>
<comment type="pathway">
    <text evidence="2">Cofactor biosynthesis; biotin biosynthesis.</text>
</comment>
<dbReference type="EMBL" id="CAXAMN010003725">
    <property type="protein sequence ID" value="CAK9005879.1"/>
    <property type="molecule type" value="Genomic_DNA"/>
</dbReference>
<protein>
    <recommendedName>
        <fullName evidence="11">7,8-diamino-pelargonic acid aminotransferase</fullName>
    </recommendedName>
</protein>
<dbReference type="NCBIfam" id="TIGR00508">
    <property type="entry name" value="bioA"/>
    <property type="match status" value="1"/>
</dbReference>
<feature type="region of interest" description="Disordered" evidence="8">
    <location>
        <begin position="812"/>
        <end position="987"/>
    </location>
</feature>
<comment type="cofactor">
    <cofactor evidence="1">
        <name>pyridoxal 5'-phosphate</name>
        <dbReference type="ChEBI" id="CHEBI:597326"/>
    </cofactor>
</comment>
<dbReference type="InterPro" id="IPR005814">
    <property type="entry name" value="Aminotrans_3"/>
</dbReference>
<gene>
    <name evidence="9" type="ORF">CCMP2556_LOCUS8234</name>
</gene>
<dbReference type="PROSITE" id="PS00600">
    <property type="entry name" value="AA_TRANSFER_CLASS_3"/>
    <property type="match status" value="1"/>
</dbReference>
<dbReference type="InterPro" id="IPR015421">
    <property type="entry name" value="PyrdxlP-dep_Trfase_major"/>
</dbReference>
<evidence type="ECO:0000313" key="9">
    <source>
        <dbReference type="EMBL" id="CAK9005879.1"/>
    </source>
</evidence>
<evidence type="ECO:0000256" key="3">
    <source>
        <dbReference type="ARBA" id="ARBA00022576"/>
    </source>
</evidence>
<dbReference type="SUPFAM" id="SSF53383">
    <property type="entry name" value="PLP-dependent transferases"/>
    <property type="match status" value="1"/>
</dbReference>
<dbReference type="CDD" id="cd00610">
    <property type="entry name" value="OAT_like"/>
    <property type="match status" value="1"/>
</dbReference>
<dbReference type="InterPro" id="IPR011990">
    <property type="entry name" value="TPR-like_helical_dom_sf"/>
</dbReference>
<evidence type="ECO:0000256" key="8">
    <source>
        <dbReference type="SAM" id="MobiDB-lite"/>
    </source>
</evidence>
<reference evidence="9 10" key="1">
    <citation type="submission" date="2024-02" db="EMBL/GenBank/DDBJ databases">
        <authorList>
            <person name="Chen Y."/>
            <person name="Shah S."/>
            <person name="Dougan E. K."/>
            <person name="Thang M."/>
            <person name="Chan C."/>
        </authorList>
    </citation>
    <scope>NUCLEOTIDE SEQUENCE [LARGE SCALE GENOMIC DNA]</scope>
</reference>
<dbReference type="PANTHER" id="PTHR42684">
    <property type="entry name" value="ADENOSYLMETHIONINE-8-AMINO-7-OXONONANOATE AMINOTRANSFERASE"/>
    <property type="match status" value="1"/>
</dbReference>
<feature type="compositionally biased region" description="Low complexity" evidence="8">
    <location>
        <begin position="847"/>
        <end position="866"/>
    </location>
</feature>
<dbReference type="InterPro" id="IPR005815">
    <property type="entry name" value="BioA"/>
</dbReference>
<dbReference type="CDD" id="cd03109">
    <property type="entry name" value="DTBS"/>
    <property type="match status" value="1"/>
</dbReference>
<sequence>MLAIRPHLHVRRHALQFLRFHSKVVTCSELLIYGANTDVGKTVVSAALCHYLITRGHAVTYIKPVQTGSETDADAISRLCTAEGLSNIAFETLFHYPSPESPASAAEKAGAIPPEDAAFRQAVVESLARGSLTAPRFRLVETAGGPLSPGPNHTFQADIYAPLGLTSLLVGDARLGGISATVCAYEALKARKQAPKMILFVGSEGQHSNAVAVQRALPEVPVVSIPQVPPLSEPLTNWVALKDVADGMSQVLRVMKGEIPGDEEHLQGAKQEVQVEHLQIDQNHLWHPYTSMVKPGRVWSVRSAEGCLIQLEDGRRLVDGMASWWCAIHGYNVPELNAAAANQLGQMSHVMFGGLTHRPATLLAKQLLDCAPEGLTQVFLCDSGSVSVEVALKMSLQYWAMKGKPSKCRIATVQRGYHGDTFGAMSVCDPVRGMHTLFKGALAQQLFAEPPELSTDWSTGDDGFSSMESLLKERHQEVAAVIIEPVVQGAGGMRIYNPSYLQKLRKLCDELDVLLIFDEIATGFGRTGKLFAAEHAQVSPDIMCIGKALTGGYCTLGAAIASEKVSHGVSGPDGRQPLMHGPTFMGNPLACSIAAASIQLLLDGPWHSRVKSIEEQLVRELRPLAAYAEVEDVRVLGAIGVVELKTAPAEPQKLQAALVDQGVWLRPFGRTIYTMPPFVISSEELSRISGAIASVLDELEPKNSAVLSGRGACELELGQKVEAAVDFRNALVSNPKDAFARAWLVKVREEIRAEVANGQALDSPKRIPQTPMALQPHVKPPRQRVRPVLRAPAELPPGPRAPVPIIEASPISPEQAATTEASAHEAQPAQEPGEDAEALAFGGATGSEAPTALPEAPAAVVPAASTQETARRPESPQSGSLEAGEVHKAPPPTSDAQDATPIAEVFSIPQMDPTQEPAPVRRSARLQAKLQAKATAHPPGVKPKAKAKTKAKAKPDPPGVKPKAKAKLKAVAKGKAKAKARVIKDLS</sequence>
<dbReference type="SUPFAM" id="SSF52540">
    <property type="entry name" value="P-loop containing nucleoside triphosphate hydrolases"/>
    <property type="match status" value="1"/>
</dbReference>
<evidence type="ECO:0000256" key="5">
    <source>
        <dbReference type="ARBA" id="ARBA00022691"/>
    </source>
</evidence>
<keyword evidence="5" id="KW-0949">S-adenosyl-L-methionine</keyword>
<evidence type="ECO:0000256" key="7">
    <source>
        <dbReference type="ARBA" id="ARBA00022898"/>
    </source>
</evidence>
<proteinExistence type="inferred from homology"/>
<keyword evidence="3" id="KW-0032">Aminotransferase</keyword>
<dbReference type="Pfam" id="PF13500">
    <property type="entry name" value="AAA_26"/>
    <property type="match status" value="1"/>
</dbReference>
<evidence type="ECO:0000256" key="4">
    <source>
        <dbReference type="ARBA" id="ARBA00022679"/>
    </source>
</evidence>
<dbReference type="Gene3D" id="3.40.640.10">
    <property type="entry name" value="Type I PLP-dependent aspartate aminotransferase-like (Major domain)"/>
    <property type="match status" value="1"/>
</dbReference>
<keyword evidence="6" id="KW-0093">Biotin biosynthesis</keyword>
<evidence type="ECO:0008006" key="11">
    <source>
        <dbReference type="Google" id="ProtNLM"/>
    </source>
</evidence>
<evidence type="ECO:0000256" key="6">
    <source>
        <dbReference type="ARBA" id="ARBA00022756"/>
    </source>
</evidence>
<dbReference type="SUPFAM" id="SSF48452">
    <property type="entry name" value="TPR-like"/>
    <property type="match status" value="1"/>
</dbReference>
<dbReference type="PANTHER" id="PTHR42684:SF17">
    <property type="entry name" value="ADENOSYLMETHIONINE-8-AMINO-7-OXONONANOATE AMINOTRANSFERASE"/>
    <property type="match status" value="1"/>
</dbReference>
<dbReference type="Pfam" id="PF00202">
    <property type="entry name" value="Aminotran_3"/>
    <property type="match status" value="1"/>
</dbReference>
<feature type="compositionally biased region" description="Basic residues" evidence="8">
    <location>
        <begin position="962"/>
        <end position="981"/>
    </location>
</feature>
<keyword evidence="4" id="KW-0808">Transferase</keyword>
<name>A0ABP0IUY0_9DINO</name>
<dbReference type="InterPro" id="IPR015424">
    <property type="entry name" value="PyrdxlP-dep_Trfase"/>
</dbReference>
<dbReference type="InterPro" id="IPR027417">
    <property type="entry name" value="P-loop_NTPase"/>
</dbReference>
<feature type="compositionally biased region" description="Basic residues" evidence="8">
    <location>
        <begin position="943"/>
        <end position="952"/>
    </location>
</feature>
<dbReference type="InterPro" id="IPR049704">
    <property type="entry name" value="Aminotrans_3_PPA_site"/>
</dbReference>
<feature type="region of interest" description="Disordered" evidence="8">
    <location>
        <begin position="762"/>
        <end position="784"/>
    </location>
</feature>
<accession>A0ABP0IUY0</accession>
<dbReference type="Proteomes" id="UP001642484">
    <property type="component" value="Unassembled WGS sequence"/>
</dbReference>
<keyword evidence="7" id="KW-0663">Pyridoxal phosphate</keyword>
<dbReference type="InterPro" id="IPR015422">
    <property type="entry name" value="PyrdxlP-dep_Trfase_small"/>
</dbReference>
<organism evidence="9 10">
    <name type="scientific">Durusdinium trenchii</name>
    <dbReference type="NCBI Taxonomy" id="1381693"/>
    <lineage>
        <taxon>Eukaryota</taxon>
        <taxon>Sar</taxon>
        <taxon>Alveolata</taxon>
        <taxon>Dinophyceae</taxon>
        <taxon>Suessiales</taxon>
        <taxon>Symbiodiniaceae</taxon>
        <taxon>Durusdinium</taxon>
    </lineage>
</organism>
<evidence type="ECO:0000256" key="1">
    <source>
        <dbReference type="ARBA" id="ARBA00001933"/>
    </source>
</evidence>
<evidence type="ECO:0000256" key="2">
    <source>
        <dbReference type="ARBA" id="ARBA00004746"/>
    </source>
</evidence>
<dbReference type="Gene3D" id="3.40.50.300">
    <property type="entry name" value="P-loop containing nucleotide triphosphate hydrolases"/>
    <property type="match status" value="1"/>
</dbReference>
<keyword evidence="10" id="KW-1185">Reference proteome</keyword>
<comment type="caution">
    <text evidence="9">The sequence shown here is derived from an EMBL/GenBank/DDBJ whole genome shotgun (WGS) entry which is preliminary data.</text>
</comment>